<keyword evidence="1" id="KW-1133">Transmembrane helix</keyword>
<dbReference type="EMBL" id="DOOG01000006">
    <property type="protein sequence ID" value="HBU96356.1"/>
    <property type="molecule type" value="Genomic_DNA"/>
</dbReference>
<name>A0A358HMF1_9PROT</name>
<keyword evidence="1" id="KW-0472">Membrane</keyword>
<feature type="transmembrane region" description="Helical" evidence="1">
    <location>
        <begin position="12"/>
        <end position="29"/>
    </location>
</feature>
<reference evidence="2 3" key="1">
    <citation type="journal article" date="2018" name="Nat. Biotechnol.">
        <title>A standardized bacterial taxonomy based on genome phylogeny substantially revises the tree of life.</title>
        <authorList>
            <person name="Parks D.H."/>
            <person name="Chuvochina M."/>
            <person name="Waite D.W."/>
            <person name="Rinke C."/>
            <person name="Skarshewski A."/>
            <person name="Chaumeil P.A."/>
            <person name="Hugenholtz P."/>
        </authorList>
    </citation>
    <scope>NUCLEOTIDE SEQUENCE [LARGE SCALE GENOMIC DNA]</scope>
    <source>
        <strain evidence="2">UBA8707</strain>
    </source>
</reference>
<dbReference type="Proteomes" id="UP000264753">
    <property type="component" value="Unassembled WGS sequence"/>
</dbReference>
<sequence length="30" mass="3340">MARSTQPSFGTGKLMRAALYAVLILFAVYY</sequence>
<gene>
    <name evidence="2" type="ORF">DEF21_00445</name>
</gene>
<organism evidence="2 3">
    <name type="scientific">Thalassospira lucentensis</name>
    <dbReference type="NCBI Taxonomy" id="168935"/>
    <lineage>
        <taxon>Bacteria</taxon>
        <taxon>Pseudomonadati</taxon>
        <taxon>Pseudomonadota</taxon>
        <taxon>Alphaproteobacteria</taxon>
        <taxon>Rhodospirillales</taxon>
        <taxon>Thalassospiraceae</taxon>
        <taxon>Thalassospira</taxon>
    </lineage>
</organism>
<accession>A0A358HMF1</accession>
<feature type="non-terminal residue" evidence="2">
    <location>
        <position position="30"/>
    </location>
</feature>
<proteinExistence type="predicted"/>
<dbReference type="AlphaFoldDB" id="A0A358HMF1"/>
<evidence type="ECO:0000256" key="1">
    <source>
        <dbReference type="SAM" id="Phobius"/>
    </source>
</evidence>
<evidence type="ECO:0000313" key="2">
    <source>
        <dbReference type="EMBL" id="HBU96356.1"/>
    </source>
</evidence>
<keyword evidence="1" id="KW-0812">Transmembrane</keyword>
<protein>
    <submittedName>
        <fullName evidence="2">Sugar ABC transporter permease</fullName>
    </submittedName>
</protein>
<comment type="caution">
    <text evidence="2">The sequence shown here is derived from an EMBL/GenBank/DDBJ whole genome shotgun (WGS) entry which is preliminary data.</text>
</comment>
<evidence type="ECO:0000313" key="3">
    <source>
        <dbReference type="Proteomes" id="UP000264753"/>
    </source>
</evidence>